<dbReference type="AlphaFoldDB" id="A0A518BJQ5"/>
<keyword evidence="2" id="KW-1185">Reference proteome</keyword>
<gene>
    <name evidence="1" type="ORF">Pla133_22800</name>
</gene>
<proteinExistence type="predicted"/>
<dbReference type="EMBL" id="CP036287">
    <property type="protein sequence ID" value="QDU67202.1"/>
    <property type="molecule type" value="Genomic_DNA"/>
</dbReference>
<accession>A0A518BJQ5</accession>
<protein>
    <recommendedName>
        <fullName evidence="3">HTH cro/C1-type domain-containing protein</fullName>
    </recommendedName>
</protein>
<name>A0A518BJQ5_9BACT</name>
<organism evidence="1 2">
    <name type="scientific">Engelhardtia mirabilis</name>
    <dbReference type="NCBI Taxonomy" id="2528011"/>
    <lineage>
        <taxon>Bacteria</taxon>
        <taxon>Pseudomonadati</taxon>
        <taxon>Planctomycetota</taxon>
        <taxon>Planctomycetia</taxon>
        <taxon>Planctomycetia incertae sedis</taxon>
        <taxon>Engelhardtia</taxon>
    </lineage>
</organism>
<dbReference type="KEGG" id="pbap:Pla133_22800"/>
<dbReference type="RefSeq" id="WP_145065166.1">
    <property type="nucleotide sequence ID" value="NZ_CP036287.1"/>
</dbReference>
<dbReference type="Proteomes" id="UP000316921">
    <property type="component" value="Chromosome"/>
</dbReference>
<evidence type="ECO:0000313" key="2">
    <source>
        <dbReference type="Proteomes" id="UP000316921"/>
    </source>
</evidence>
<evidence type="ECO:0008006" key="3">
    <source>
        <dbReference type="Google" id="ProtNLM"/>
    </source>
</evidence>
<reference evidence="1 2" key="1">
    <citation type="submission" date="2019-02" db="EMBL/GenBank/DDBJ databases">
        <title>Deep-cultivation of Planctomycetes and their phenomic and genomic characterization uncovers novel biology.</title>
        <authorList>
            <person name="Wiegand S."/>
            <person name="Jogler M."/>
            <person name="Boedeker C."/>
            <person name="Pinto D."/>
            <person name="Vollmers J."/>
            <person name="Rivas-Marin E."/>
            <person name="Kohn T."/>
            <person name="Peeters S.H."/>
            <person name="Heuer A."/>
            <person name="Rast P."/>
            <person name="Oberbeckmann S."/>
            <person name="Bunk B."/>
            <person name="Jeske O."/>
            <person name="Meyerdierks A."/>
            <person name="Storesund J.E."/>
            <person name="Kallscheuer N."/>
            <person name="Luecker S."/>
            <person name="Lage O.M."/>
            <person name="Pohl T."/>
            <person name="Merkel B.J."/>
            <person name="Hornburger P."/>
            <person name="Mueller R.-W."/>
            <person name="Bruemmer F."/>
            <person name="Labrenz M."/>
            <person name="Spormann A.M."/>
            <person name="Op den Camp H."/>
            <person name="Overmann J."/>
            <person name="Amann R."/>
            <person name="Jetten M.S.M."/>
            <person name="Mascher T."/>
            <person name="Medema M.H."/>
            <person name="Devos D.P."/>
            <person name="Kaster A.-K."/>
            <person name="Ovreas L."/>
            <person name="Rohde M."/>
            <person name="Galperin M.Y."/>
            <person name="Jogler C."/>
        </authorList>
    </citation>
    <scope>NUCLEOTIDE SEQUENCE [LARGE SCALE GENOMIC DNA]</scope>
    <source>
        <strain evidence="1 2">Pla133</strain>
    </source>
</reference>
<sequence>MTIERNLGEQPLARLLIQLELSPAQLVRASTEQLNHKMVSRATKGRRLTPSVQGKVLRALNAASGREFQLGQLFTYGPPPRAIGE</sequence>
<evidence type="ECO:0000313" key="1">
    <source>
        <dbReference type="EMBL" id="QDU67202.1"/>
    </source>
</evidence>